<dbReference type="eggNOG" id="ENOG5032IQK">
    <property type="taxonomic scope" value="Bacteria"/>
</dbReference>
<comment type="caution">
    <text evidence="1">The sequence shown here is derived from an EMBL/GenBank/DDBJ whole genome shotgun (WGS) entry which is preliminary data.</text>
</comment>
<keyword evidence="2" id="KW-1185">Reference proteome</keyword>
<name>N1WNZ7_9FLAO</name>
<sequence>MRPPRKKNAIKFRGLNFTKDCFNVEIALFSINTIYKVEYGIFEKDSIFLNCGYLMQIKQPKSN</sequence>
<protein>
    <submittedName>
        <fullName evidence="1">Uncharacterized protein</fullName>
    </submittedName>
</protein>
<dbReference type="STRING" id="1189619.pgond44_05665"/>
<proteinExistence type="predicted"/>
<evidence type="ECO:0000313" key="1">
    <source>
        <dbReference type="EMBL" id="EMY82001.1"/>
    </source>
</evidence>
<reference evidence="1 2" key="1">
    <citation type="journal article" date="2014" name="Genome Biol. Evol.">
        <title>Extensive gene acquisition in the extremely psychrophilic bacterial species Psychroflexus torquis and the link to sea-ice ecosystem specialism.</title>
        <authorList>
            <person name="Feng S."/>
            <person name="Powell S.M."/>
            <person name="Wilson R."/>
            <person name="Bowman J.P."/>
        </authorList>
    </citation>
    <scope>NUCLEOTIDE SEQUENCE [LARGE SCALE GENOMIC DNA]</scope>
    <source>
        <strain evidence="1 2">ACAM 44</strain>
    </source>
</reference>
<dbReference type="Proteomes" id="UP000012317">
    <property type="component" value="Unassembled WGS sequence"/>
</dbReference>
<accession>N1WNZ7</accession>
<dbReference type="EMBL" id="APLF01000004">
    <property type="protein sequence ID" value="EMY82001.1"/>
    <property type="molecule type" value="Genomic_DNA"/>
</dbReference>
<organism evidence="1 2">
    <name type="scientific">Psychroflexus gondwanensis ACAM 44</name>
    <dbReference type="NCBI Taxonomy" id="1189619"/>
    <lineage>
        <taxon>Bacteria</taxon>
        <taxon>Pseudomonadati</taxon>
        <taxon>Bacteroidota</taxon>
        <taxon>Flavobacteriia</taxon>
        <taxon>Flavobacteriales</taxon>
        <taxon>Flavobacteriaceae</taxon>
        <taxon>Psychroflexus</taxon>
    </lineage>
</organism>
<evidence type="ECO:0000313" key="2">
    <source>
        <dbReference type="Proteomes" id="UP000012317"/>
    </source>
</evidence>
<dbReference type="AlphaFoldDB" id="N1WNZ7"/>
<gene>
    <name evidence="1" type="ORF">pgond44_05665</name>
</gene>